<dbReference type="GO" id="GO:1901678">
    <property type="term" value="P:iron coordination entity transport"/>
    <property type="evidence" value="ECO:0007669"/>
    <property type="project" value="UniProtKB-ARBA"/>
</dbReference>
<evidence type="ECO:0000256" key="1">
    <source>
        <dbReference type="ARBA" id="ARBA00004196"/>
    </source>
</evidence>
<dbReference type="AlphaFoldDB" id="A0A1M7ANK1"/>
<dbReference type="GO" id="GO:0030288">
    <property type="term" value="C:outer membrane-bounded periplasmic space"/>
    <property type="evidence" value="ECO:0007669"/>
    <property type="project" value="TreeGrafter"/>
</dbReference>
<protein>
    <submittedName>
        <fullName evidence="7">Iron complex transport system substrate-binding protein</fullName>
    </submittedName>
</protein>
<dbReference type="NCBIfam" id="NF008200">
    <property type="entry name" value="PRK10957.1"/>
    <property type="match status" value="1"/>
</dbReference>
<sequence length="318" mass="32630">MRQRYGIAAILATAALLLAGCGGGSAEPAPTPEEDTRTVTHALGTTEIPASPQRIASASITMTGPLLGLDAPVIATATTAPNTSVADANGFFKAWAGVAAQRGVVPLGGPEVPIEAVAGQRPDLIVGSAVGADAVTPEVYNRLSQIAPTIVFDHSGVGWTELSATLGAALGREEQAEAAEAEFTARVKELDLDTSHPAVALTVVPDGLNVFTPESAQGKLLISLGLTVPTVEASGTGGLSGSDKRRDVVSVAHERAGSLGDATLYIVNAEAADVERFRSSYPVLAALPAFTEGRVHPLGPESFRLDRFAALAVLDRLR</sequence>
<dbReference type="Proteomes" id="UP000184363">
    <property type="component" value="Unassembled WGS sequence"/>
</dbReference>
<evidence type="ECO:0000256" key="4">
    <source>
        <dbReference type="ARBA" id="ARBA00022729"/>
    </source>
</evidence>
<evidence type="ECO:0000256" key="5">
    <source>
        <dbReference type="SAM" id="SignalP"/>
    </source>
</evidence>
<dbReference type="STRING" id="1848.SAMN05443637_12916"/>
<evidence type="ECO:0000259" key="6">
    <source>
        <dbReference type="PROSITE" id="PS50983"/>
    </source>
</evidence>
<feature type="signal peptide" evidence="5">
    <location>
        <begin position="1"/>
        <end position="26"/>
    </location>
</feature>
<dbReference type="SUPFAM" id="SSF53807">
    <property type="entry name" value="Helical backbone' metal receptor"/>
    <property type="match status" value="1"/>
</dbReference>
<comment type="similarity">
    <text evidence="2">Belongs to the bacterial solute-binding protein 8 family.</text>
</comment>
<accession>A0A1M7ANK1</accession>
<dbReference type="InterPro" id="IPR002491">
    <property type="entry name" value="ABC_transptr_periplasmic_BD"/>
</dbReference>
<feature type="domain" description="Fe/B12 periplasmic-binding" evidence="6">
    <location>
        <begin position="54"/>
        <end position="318"/>
    </location>
</feature>
<organism evidence="7 8">
    <name type="scientific">Pseudonocardia thermophila</name>
    <dbReference type="NCBI Taxonomy" id="1848"/>
    <lineage>
        <taxon>Bacteria</taxon>
        <taxon>Bacillati</taxon>
        <taxon>Actinomycetota</taxon>
        <taxon>Actinomycetes</taxon>
        <taxon>Pseudonocardiales</taxon>
        <taxon>Pseudonocardiaceae</taxon>
        <taxon>Pseudonocardia</taxon>
    </lineage>
</organism>
<dbReference type="Pfam" id="PF01497">
    <property type="entry name" value="Peripla_BP_2"/>
    <property type="match status" value="1"/>
</dbReference>
<dbReference type="OrthoDB" id="9793175at2"/>
<comment type="subcellular location">
    <subcellularLocation>
        <location evidence="1">Cell envelope</location>
    </subcellularLocation>
</comment>
<gene>
    <name evidence="7" type="ORF">SAMN05443637_12916</name>
</gene>
<keyword evidence="8" id="KW-1185">Reference proteome</keyword>
<keyword evidence="3" id="KW-0813">Transport</keyword>
<evidence type="ECO:0000256" key="3">
    <source>
        <dbReference type="ARBA" id="ARBA00022448"/>
    </source>
</evidence>
<dbReference type="InterPro" id="IPR051313">
    <property type="entry name" value="Bact_iron-sidero_bind"/>
</dbReference>
<dbReference type="PANTHER" id="PTHR30532:SF24">
    <property type="entry name" value="FERRIC ENTEROBACTIN-BINDING PERIPLASMIC PROTEIN FEPB"/>
    <property type="match status" value="1"/>
</dbReference>
<dbReference type="Gene3D" id="3.40.50.1980">
    <property type="entry name" value="Nitrogenase molybdenum iron protein domain"/>
    <property type="match status" value="2"/>
</dbReference>
<dbReference type="EMBL" id="FRAP01000029">
    <property type="protein sequence ID" value="SHL44324.1"/>
    <property type="molecule type" value="Genomic_DNA"/>
</dbReference>
<dbReference type="RefSeq" id="WP_073460320.1">
    <property type="nucleotide sequence ID" value="NZ_CALGVN010000035.1"/>
</dbReference>
<dbReference type="PANTHER" id="PTHR30532">
    <property type="entry name" value="IRON III DICITRATE-BINDING PERIPLASMIC PROTEIN"/>
    <property type="match status" value="1"/>
</dbReference>
<name>A0A1M7ANK1_PSETH</name>
<evidence type="ECO:0000313" key="8">
    <source>
        <dbReference type="Proteomes" id="UP000184363"/>
    </source>
</evidence>
<feature type="chain" id="PRO_5012974817" evidence="5">
    <location>
        <begin position="27"/>
        <end position="318"/>
    </location>
</feature>
<dbReference type="PROSITE" id="PS51257">
    <property type="entry name" value="PROKAR_LIPOPROTEIN"/>
    <property type="match status" value="1"/>
</dbReference>
<reference evidence="7 8" key="1">
    <citation type="submission" date="2016-11" db="EMBL/GenBank/DDBJ databases">
        <authorList>
            <person name="Jaros S."/>
            <person name="Januszkiewicz K."/>
            <person name="Wedrychowicz H."/>
        </authorList>
    </citation>
    <scope>NUCLEOTIDE SEQUENCE [LARGE SCALE GENOMIC DNA]</scope>
    <source>
        <strain evidence="7 8">DSM 43832</strain>
    </source>
</reference>
<keyword evidence="4 5" id="KW-0732">Signal</keyword>
<evidence type="ECO:0000313" key="7">
    <source>
        <dbReference type="EMBL" id="SHL44324.1"/>
    </source>
</evidence>
<dbReference type="PROSITE" id="PS50983">
    <property type="entry name" value="FE_B12_PBP"/>
    <property type="match status" value="1"/>
</dbReference>
<evidence type="ECO:0000256" key="2">
    <source>
        <dbReference type="ARBA" id="ARBA00008814"/>
    </source>
</evidence>
<proteinExistence type="inferred from homology"/>